<gene>
    <name evidence="2" type="ORF">PGLA2088_LOCUS18958</name>
</gene>
<evidence type="ECO:0000313" key="3">
    <source>
        <dbReference type="Proteomes" id="UP000626109"/>
    </source>
</evidence>
<dbReference type="Proteomes" id="UP000626109">
    <property type="component" value="Unassembled WGS sequence"/>
</dbReference>
<protein>
    <submittedName>
        <fullName evidence="2">Uncharacterized protein</fullName>
    </submittedName>
</protein>
<accession>A0A813JGE9</accession>
<dbReference type="EMBL" id="CAJNNW010024833">
    <property type="protein sequence ID" value="CAE8674464.1"/>
    <property type="molecule type" value="Genomic_DNA"/>
</dbReference>
<dbReference type="AlphaFoldDB" id="A0A813JGE9"/>
<evidence type="ECO:0000256" key="1">
    <source>
        <dbReference type="SAM" id="MobiDB-lite"/>
    </source>
</evidence>
<feature type="non-terminal residue" evidence="2">
    <location>
        <position position="283"/>
    </location>
</feature>
<feature type="region of interest" description="Disordered" evidence="1">
    <location>
        <begin position="210"/>
        <end position="283"/>
    </location>
</feature>
<evidence type="ECO:0000313" key="2">
    <source>
        <dbReference type="EMBL" id="CAE8674464.1"/>
    </source>
</evidence>
<reference evidence="2" key="1">
    <citation type="submission" date="2021-02" db="EMBL/GenBank/DDBJ databases">
        <authorList>
            <person name="Dougan E. K."/>
            <person name="Rhodes N."/>
            <person name="Thang M."/>
            <person name="Chan C."/>
        </authorList>
    </citation>
    <scope>NUCLEOTIDE SEQUENCE</scope>
</reference>
<feature type="non-terminal residue" evidence="2">
    <location>
        <position position="1"/>
    </location>
</feature>
<feature type="compositionally biased region" description="Basic and acidic residues" evidence="1">
    <location>
        <begin position="230"/>
        <end position="256"/>
    </location>
</feature>
<feature type="compositionally biased region" description="Low complexity" evidence="1">
    <location>
        <begin position="210"/>
        <end position="228"/>
    </location>
</feature>
<proteinExistence type="predicted"/>
<organism evidence="2 3">
    <name type="scientific">Polarella glacialis</name>
    <name type="common">Dinoflagellate</name>
    <dbReference type="NCBI Taxonomy" id="89957"/>
    <lineage>
        <taxon>Eukaryota</taxon>
        <taxon>Sar</taxon>
        <taxon>Alveolata</taxon>
        <taxon>Dinophyceae</taxon>
        <taxon>Suessiales</taxon>
        <taxon>Suessiaceae</taxon>
        <taxon>Polarella</taxon>
    </lineage>
</organism>
<sequence length="283" mass="29197">EGSPMHGDSGDEGEDEDNSFKSLLEKACKAAEEASRYAKTAAEFSHQAAEAAETARHGRDQGSHDSLTKSIAHSAIVLTLTVVKAVRVVGYATLDVAAQCRIAARKFPECQGCGDCSTEAMSLGLEALNAALACAEVTELTAADLQTRAPAGAAEADSDQRSQWGGASSTSERYVGAAVKASLAAASASNAAMSAAIVAVEGSRQCMQAMSSSSQRAAEANANPPSASEDTEKAADVDKEADADHTDEPEAAETPKRKPAPTAEEMKAASAKRLVAQRSNNHK</sequence>
<name>A0A813JGE9_POLGL</name>
<comment type="caution">
    <text evidence="2">The sequence shown here is derived from an EMBL/GenBank/DDBJ whole genome shotgun (WGS) entry which is preliminary data.</text>
</comment>